<dbReference type="Gene3D" id="2.170.130.10">
    <property type="entry name" value="TonB-dependent receptor, plug domain"/>
    <property type="match status" value="1"/>
</dbReference>
<evidence type="ECO:0000313" key="4">
    <source>
        <dbReference type="Proteomes" id="UP001379235"/>
    </source>
</evidence>
<accession>A0ABU8SAB3</accession>
<name>A0ABU8SAB3_9SPHN</name>
<feature type="chain" id="PRO_5045962974" description="Outer membrane receptor proteins, mostly Fe transport" evidence="2">
    <location>
        <begin position="30"/>
        <end position="703"/>
    </location>
</feature>
<dbReference type="PANTHER" id="PTHR30069">
    <property type="entry name" value="TONB-DEPENDENT OUTER MEMBRANE RECEPTOR"/>
    <property type="match status" value="1"/>
</dbReference>
<organism evidence="3 4">
    <name type="scientific">Novosphingobium aquae</name>
    <dbReference type="NCBI Taxonomy" id="3133435"/>
    <lineage>
        <taxon>Bacteria</taxon>
        <taxon>Pseudomonadati</taxon>
        <taxon>Pseudomonadota</taxon>
        <taxon>Alphaproteobacteria</taxon>
        <taxon>Sphingomonadales</taxon>
        <taxon>Sphingomonadaceae</taxon>
        <taxon>Novosphingobium</taxon>
    </lineage>
</organism>
<feature type="signal peptide" evidence="2">
    <location>
        <begin position="1"/>
        <end position="29"/>
    </location>
</feature>
<comment type="caution">
    <text evidence="3">The sequence shown here is derived from an EMBL/GenBank/DDBJ whole genome shotgun (WGS) entry which is preliminary data.</text>
</comment>
<dbReference type="PANTHER" id="PTHR30069:SF53">
    <property type="entry name" value="COLICIN I RECEPTOR-RELATED"/>
    <property type="match status" value="1"/>
</dbReference>
<reference evidence="3 4" key="1">
    <citation type="submission" date="2024-03" db="EMBL/GenBank/DDBJ databases">
        <authorList>
            <person name="Jo J.-H."/>
        </authorList>
    </citation>
    <scope>NUCLEOTIDE SEQUENCE [LARGE SCALE GENOMIC DNA]</scope>
    <source>
        <strain evidence="3 4">AS3R-12</strain>
    </source>
</reference>
<dbReference type="InterPro" id="IPR037066">
    <property type="entry name" value="Plug_dom_sf"/>
</dbReference>
<dbReference type="RefSeq" id="WP_339967719.1">
    <property type="nucleotide sequence ID" value="NZ_JBBHJY010000006.1"/>
</dbReference>
<dbReference type="Proteomes" id="UP001379235">
    <property type="component" value="Unassembled WGS sequence"/>
</dbReference>
<dbReference type="EMBL" id="JBBHJY010000006">
    <property type="protein sequence ID" value="MEJ6010886.1"/>
    <property type="molecule type" value="Genomic_DNA"/>
</dbReference>
<evidence type="ECO:0000256" key="2">
    <source>
        <dbReference type="SAM" id="SignalP"/>
    </source>
</evidence>
<evidence type="ECO:0008006" key="5">
    <source>
        <dbReference type="Google" id="ProtNLM"/>
    </source>
</evidence>
<sequence>MKSLCPAALPLHRGFALVAALAFTAPAWAEDNAEGVAPAQAEQGRSTVYQPDYFAQFAPSNALDIVRRVPGFVLEETNTEVRGFSGAAGNIVVNGARPSSKTETLGAMLARIPARQVLRVEVSPGDLYGSDYAGKSQVLNVVLRREGGFDGNVKVGATRLHDGTAIPIVEASALIRSGASTFNLSGGLGRGANVEVGYDDIRRASDGTRLELRDKVNTIDERNPFVSAAWSHEGGTNRSAHLNLRYAPSHFTLFQTNHVTPTGGQVRDDRLTQDYRNTGYEIGGDVTRPLAGGAIKFVALANRRERDNYDASFNRVGGATIGGYEQIQVARYDEALGRLSWTHPSVLGFSAEAGTELAYNKLQNATELYLLGAGGARNRIDLPIDFATVDEVRAETYLNLGRQLSNALRLDTSFAYETSRLTVGGDTSAKRVVSFFKPGMTLDWKDKSGWHVQASLRHEAAQLDFYDFISSAELANGRFNGGNADLKPQSSWEARLTVERPVLGRGLVKLVLGHDWVSQLQDRVLTPDGFDAPGNLGNGTRRFARFTFDAPLDKLGLKATRLKFEGGVQDTKVRDPLTGQIRAWSGFWPEWDYRIELRRDLAKWSYGATWNHRSSFAFYRTDELDVLINEKPFVSVFAEYRPDKRTTLRFDVDNALDGAGQRMRTFYSPNRSNPVPFITEFRHRDAHASVTFSINRTFGGSST</sequence>
<keyword evidence="1 2" id="KW-0732">Signal</keyword>
<evidence type="ECO:0000256" key="1">
    <source>
        <dbReference type="ARBA" id="ARBA00022729"/>
    </source>
</evidence>
<evidence type="ECO:0000313" key="3">
    <source>
        <dbReference type="EMBL" id="MEJ6010886.1"/>
    </source>
</evidence>
<keyword evidence="4" id="KW-1185">Reference proteome</keyword>
<gene>
    <name evidence="3" type="ORF">WG900_13270</name>
</gene>
<proteinExistence type="predicted"/>
<protein>
    <recommendedName>
        <fullName evidence="5">Outer membrane receptor proteins, mostly Fe transport</fullName>
    </recommendedName>
</protein>
<dbReference type="InterPro" id="IPR039426">
    <property type="entry name" value="TonB-dep_rcpt-like"/>
</dbReference>
<dbReference type="SUPFAM" id="SSF56935">
    <property type="entry name" value="Porins"/>
    <property type="match status" value="1"/>
</dbReference>